<feature type="compositionally biased region" description="Basic and acidic residues" evidence="8">
    <location>
        <begin position="336"/>
        <end position="356"/>
    </location>
</feature>
<dbReference type="Proteomes" id="UP001180020">
    <property type="component" value="Unassembled WGS sequence"/>
</dbReference>
<dbReference type="EMBL" id="JAUJYO010000009">
    <property type="protein sequence ID" value="KAK1309586.1"/>
    <property type="molecule type" value="Genomic_DNA"/>
</dbReference>
<feature type="transmembrane region" description="Helical" evidence="9">
    <location>
        <begin position="247"/>
        <end position="265"/>
    </location>
</feature>
<dbReference type="SUPFAM" id="SSF48403">
    <property type="entry name" value="Ankyrin repeat"/>
    <property type="match status" value="1"/>
</dbReference>
<feature type="transmembrane region" description="Helical" evidence="9">
    <location>
        <begin position="410"/>
        <end position="429"/>
    </location>
</feature>
<dbReference type="Pfam" id="PF00023">
    <property type="entry name" value="Ank"/>
    <property type="match status" value="1"/>
</dbReference>
<dbReference type="PANTHER" id="PTHR24186:SF50">
    <property type="entry name" value="ANKYRIN REPEAT-CONTAINING PROTEIN ITN1-LIKE ISOFORM X1"/>
    <property type="match status" value="1"/>
</dbReference>
<dbReference type="Gene3D" id="1.25.40.20">
    <property type="entry name" value="Ankyrin repeat-containing domain"/>
    <property type="match status" value="1"/>
</dbReference>
<feature type="region of interest" description="Disordered" evidence="8">
    <location>
        <begin position="322"/>
        <end position="358"/>
    </location>
</feature>
<evidence type="ECO:0000259" key="10">
    <source>
        <dbReference type="Pfam" id="PF13962"/>
    </source>
</evidence>
<reference evidence="11" key="1">
    <citation type="journal article" date="2023" name="Nat. Commun.">
        <title>Diploid and tetraploid genomes of Acorus and the evolution of monocots.</title>
        <authorList>
            <person name="Ma L."/>
            <person name="Liu K.W."/>
            <person name="Li Z."/>
            <person name="Hsiao Y.Y."/>
            <person name="Qi Y."/>
            <person name="Fu T."/>
            <person name="Tang G.D."/>
            <person name="Zhang D."/>
            <person name="Sun W.H."/>
            <person name="Liu D.K."/>
            <person name="Li Y."/>
            <person name="Chen G.Z."/>
            <person name="Liu X.D."/>
            <person name="Liao X.Y."/>
            <person name="Jiang Y.T."/>
            <person name="Yu X."/>
            <person name="Hao Y."/>
            <person name="Huang J."/>
            <person name="Zhao X.W."/>
            <person name="Ke S."/>
            <person name="Chen Y.Y."/>
            <person name="Wu W.L."/>
            <person name="Hsu J.L."/>
            <person name="Lin Y.F."/>
            <person name="Huang M.D."/>
            <person name="Li C.Y."/>
            <person name="Huang L."/>
            <person name="Wang Z.W."/>
            <person name="Zhao X."/>
            <person name="Zhong W.Y."/>
            <person name="Peng D.H."/>
            <person name="Ahmad S."/>
            <person name="Lan S."/>
            <person name="Zhang J.S."/>
            <person name="Tsai W.C."/>
            <person name="Van de Peer Y."/>
            <person name="Liu Z.J."/>
        </authorList>
    </citation>
    <scope>NUCLEOTIDE SEQUENCE</scope>
    <source>
        <strain evidence="11">CP</strain>
    </source>
</reference>
<dbReference type="GO" id="GO:0005886">
    <property type="term" value="C:plasma membrane"/>
    <property type="evidence" value="ECO:0007669"/>
    <property type="project" value="TreeGrafter"/>
</dbReference>
<comment type="caution">
    <text evidence="11">The sequence shown here is derived from an EMBL/GenBank/DDBJ whole genome shotgun (WGS) entry which is preliminary data.</text>
</comment>
<evidence type="ECO:0000256" key="6">
    <source>
        <dbReference type="ARBA" id="ARBA00023136"/>
    </source>
</evidence>
<feature type="repeat" description="ANK" evidence="7">
    <location>
        <begin position="138"/>
        <end position="164"/>
    </location>
</feature>
<dbReference type="Pfam" id="PF13962">
    <property type="entry name" value="PGG"/>
    <property type="match status" value="1"/>
</dbReference>
<dbReference type="PROSITE" id="PS50297">
    <property type="entry name" value="ANK_REP_REGION"/>
    <property type="match status" value="3"/>
</dbReference>
<feature type="domain" description="PGG" evidence="10">
    <location>
        <begin position="360"/>
        <end position="467"/>
    </location>
</feature>
<evidence type="ECO:0000256" key="4">
    <source>
        <dbReference type="ARBA" id="ARBA00022989"/>
    </source>
</evidence>
<evidence type="ECO:0000256" key="2">
    <source>
        <dbReference type="ARBA" id="ARBA00022692"/>
    </source>
</evidence>
<keyword evidence="4 9" id="KW-1133">Transmembrane helix</keyword>
<feature type="repeat" description="ANK" evidence="7">
    <location>
        <begin position="172"/>
        <end position="196"/>
    </location>
</feature>
<comment type="subcellular location">
    <subcellularLocation>
        <location evidence="1">Membrane</location>
        <topology evidence="1">Multi-pass membrane protein</topology>
    </subcellularLocation>
</comment>
<dbReference type="InterPro" id="IPR026961">
    <property type="entry name" value="PGG_dom"/>
</dbReference>
<feature type="transmembrane region" description="Helical" evidence="9">
    <location>
        <begin position="368"/>
        <end position="390"/>
    </location>
</feature>
<evidence type="ECO:0000256" key="5">
    <source>
        <dbReference type="ARBA" id="ARBA00023043"/>
    </source>
</evidence>
<dbReference type="SMART" id="SM00248">
    <property type="entry name" value="ANK"/>
    <property type="match status" value="7"/>
</dbReference>
<organism evidence="11 12">
    <name type="scientific">Acorus calamus</name>
    <name type="common">Sweet flag</name>
    <dbReference type="NCBI Taxonomy" id="4465"/>
    <lineage>
        <taxon>Eukaryota</taxon>
        <taxon>Viridiplantae</taxon>
        <taxon>Streptophyta</taxon>
        <taxon>Embryophyta</taxon>
        <taxon>Tracheophyta</taxon>
        <taxon>Spermatophyta</taxon>
        <taxon>Magnoliopsida</taxon>
        <taxon>Liliopsida</taxon>
        <taxon>Acoraceae</taxon>
        <taxon>Acorus</taxon>
    </lineage>
</organism>
<evidence type="ECO:0000256" key="3">
    <source>
        <dbReference type="ARBA" id="ARBA00022737"/>
    </source>
</evidence>
<evidence type="ECO:0000256" key="1">
    <source>
        <dbReference type="ARBA" id="ARBA00004141"/>
    </source>
</evidence>
<feature type="transmembrane region" description="Helical" evidence="9">
    <location>
        <begin position="449"/>
        <end position="467"/>
    </location>
</feature>
<dbReference type="InterPro" id="IPR002110">
    <property type="entry name" value="Ankyrin_rpt"/>
</dbReference>
<keyword evidence="2 9" id="KW-0812">Transmembrane</keyword>
<sequence length="497" mass="54307">MAQQEDFAKKLCKKLPLLLMQENNEGNTPLHCALKSAHGENLFTSIMTVYIDKVRDLEEEGRRGFKANKNGESLLYLAANRESSKSVDLLLEMGVVAPDSVGPNGWTALHAAVFRKNKEIAESLLEKKPELNRMGDASGNTPFHYAVAYGDIEMVKKIINKNDDDIYLSNEDGHSALHVAAGLGNTRVVKLLVERSPGCVMLKDKKGRNALHVAVAADRRNVVMHMFTHPQFNGLTSDRDDVGNTPIHLAAINCLLMMVFIFVIFGNESDMSPMNDEGLTPLDIIYPDQPPWLSLLFPFRGKNGPCLYHLTKLLNEEGETAMVPGHANKTGSNSGKLEDDRKYQVKSGGKDDDRSNQGKRLNRFSNGLLLVATLIITVTFAAIITMPGGYVSGGNDTDGGTAVLAKRGSFKAFVILDTLAFICALRGAAQIIWTGGSEISKNVLDGQRLVLRAIMWMLLAFATGAYATRSISSLTCRNTSGWDSNNATAQSDNVEPF</sequence>
<evidence type="ECO:0000256" key="8">
    <source>
        <dbReference type="SAM" id="MobiDB-lite"/>
    </source>
</evidence>
<proteinExistence type="predicted"/>
<keyword evidence="5 7" id="KW-0040">ANK repeat</keyword>
<dbReference type="PROSITE" id="PS50088">
    <property type="entry name" value="ANK_REPEAT"/>
    <property type="match status" value="3"/>
</dbReference>
<evidence type="ECO:0000313" key="11">
    <source>
        <dbReference type="EMBL" id="KAK1309586.1"/>
    </source>
</evidence>
<evidence type="ECO:0000256" key="7">
    <source>
        <dbReference type="PROSITE-ProRule" id="PRU00023"/>
    </source>
</evidence>
<gene>
    <name evidence="11" type="ORF">QJS10_CPA09g01281</name>
</gene>
<dbReference type="Pfam" id="PF12796">
    <property type="entry name" value="Ank_2"/>
    <property type="match status" value="1"/>
</dbReference>
<keyword evidence="12" id="KW-1185">Reference proteome</keyword>
<dbReference type="PANTHER" id="PTHR24186">
    <property type="entry name" value="PROTEIN PHOSPHATASE 1 REGULATORY SUBUNIT"/>
    <property type="match status" value="1"/>
</dbReference>
<keyword evidence="3" id="KW-0677">Repeat</keyword>
<dbReference type="InterPro" id="IPR036770">
    <property type="entry name" value="Ankyrin_rpt-contain_sf"/>
</dbReference>
<feature type="repeat" description="ANK" evidence="7">
    <location>
        <begin position="104"/>
        <end position="136"/>
    </location>
</feature>
<protein>
    <recommendedName>
        <fullName evidence="10">PGG domain-containing protein</fullName>
    </recommendedName>
</protein>
<reference evidence="11" key="2">
    <citation type="submission" date="2023-06" db="EMBL/GenBank/DDBJ databases">
        <authorList>
            <person name="Ma L."/>
            <person name="Liu K.-W."/>
            <person name="Li Z."/>
            <person name="Hsiao Y.-Y."/>
            <person name="Qi Y."/>
            <person name="Fu T."/>
            <person name="Tang G."/>
            <person name="Zhang D."/>
            <person name="Sun W.-H."/>
            <person name="Liu D.-K."/>
            <person name="Li Y."/>
            <person name="Chen G.-Z."/>
            <person name="Liu X.-D."/>
            <person name="Liao X.-Y."/>
            <person name="Jiang Y.-T."/>
            <person name="Yu X."/>
            <person name="Hao Y."/>
            <person name="Huang J."/>
            <person name="Zhao X.-W."/>
            <person name="Ke S."/>
            <person name="Chen Y.-Y."/>
            <person name="Wu W.-L."/>
            <person name="Hsu J.-L."/>
            <person name="Lin Y.-F."/>
            <person name="Huang M.-D."/>
            <person name="Li C.-Y."/>
            <person name="Huang L."/>
            <person name="Wang Z.-W."/>
            <person name="Zhao X."/>
            <person name="Zhong W.-Y."/>
            <person name="Peng D.-H."/>
            <person name="Ahmad S."/>
            <person name="Lan S."/>
            <person name="Zhang J.-S."/>
            <person name="Tsai W.-C."/>
            <person name="Van De Peer Y."/>
            <person name="Liu Z.-J."/>
        </authorList>
    </citation>
    <scope>NUCLEOTIDE SEQUENCE</scope>
    <source>
        <strain evidence="11">CP</strain>
        <tissue evidence="11">Leaves</tissue>
    </source>
</reference>
<keyword evidence="6 9" id="KW-0472">Membrane</keyword>
<dbReference type="AlphaFoldDB" id="A0AAV9E8T8"/>
<evidence type="ECO:0000256" key="9">
    <source>
        <dbReference type="SAM" id="Phobius"/>
    </source>
</evidence>
<evidence type="ECO:0000313" key="12">
    <source>
        <dbReference type="Proteomes" id="UP001180020"/>
    </source>
</evidence>
<accession>A0AAV9E8T8</accession>
<name>A0AAV9E8T8_ACOCL</name>